<dbReference type="EMBL" id="HBUF01340583">
    <property type="protein sequence ID" value="CAG6702681.1"/>
    <property type="molecule type" value="Transcribed_RNA"/>
</dbReference>
<dbReference type="EMBL" id="HBUF01340584">
    <property type="protein sequence ID" value="CAG6702683.1"/>
    <property type="molecule type" value="Transcribed_RNA"/>
</dbReference>
<organism evidence="2">
    <name type="scientific">Cacopsylla melanoneura</name>
    <dbReference type="NCBI Taxonomy" id="428564"/>
    <lineage>
        <taxon>Eukaryota</taxon>
        <taxon>Metazoa</taxon>
        <taxon>Ecdysozoa</taxon>
        <taxon>Arthropoda</taxon>
        <taxon>Hexapoda</taxon>
        <taxon>Insecta</taxon>
        <taxon>Pterygota</taxon>
        <taxon>Neoptera</taxon>
        <taxon>Paraneoptera</taxon>
        <taxon>Hemiptera</taxon>
        <taxon>Sternorrhyncha</taxon>
        <taxon>Psylloidea</taxon>
        <taxon>Psyllidae</taxon>
        <taxon>Psyllinae</taxon>
        <taxon>Cacopsylla</taxon>
    </lineage>
</organism>
<dbReference type="EMBL" id="HBUF01080713">
    <property type="protein sequence ID" value="CAG6632812.1"/>
    <property type="molecule type" value="Transcribed_RNA"/>
</dbReference>
<evidence type="ECO:0000256" key="1">
    <source>
        <dbReference type="SAM" id="SignalP"/>
    </source>
</evidence>
<keyword evidence="1" id="KW-0732">Signal</keyword>
<dbReference type="EMBL" id="HBUF01080714">
    <property type="protein sequence ID" value="CAG6632814.1"/>
    <property type="molecule type" value="Transcribed_RNA"/>
</dbReference>
<protein>
    <submittedName>
        <fullName evidence="2">Uncharacterized protein</fullName>
    </submittedName>
</protein>
<sequence>MRSACLLAVLAGAVCLNVSQAASKSPASEPFAYCVKATAITNCTAEAVNGDWLVVYSTDIRYRKGTSYWGGDFPYDFCDEFNLNSGCMGLGYSITPVDKSKIVGYTYSFNAFTETWTIEQFTNSIVTIPGTSYMGFRTTYNHYVQVEEKAIFNGQTVQACGSKVVRSGPIYRSANYVILANAPDYSWAVLLYCDNFYGFIDNAPMLQVVVKRDIIDKVSYPFNTLFFYKEIRSAILKNNLNIYGADFNLVYHDQAGMYPTNVAWESIQWEADCMCTSGNAAVAA</sequence>
<dbReference type="AlphaFoldDB" id="A0A8D8QJH2"/>
<proteinExistence type="predicted"/>
<feature type="chain" id="PRO_5036261763" evidence="1">
    <location>
        <begin position="22"/>
        <end position="284"/>
    </location>
</feature>
<dbReference type="EMBL" id="HBUF01080715">
    <property type="protein sequence ID" value="CAG6632816.1"/>
    <property type="molecule type" value="Transcribed_RNA"/>
</dbReference>
<evidence type="ECO:0000313" key="2">
    <source>
        <dbReference type="EMBL" id="CAG6632816.1"/>
    </source>
</evidence>
<feature type="signal peptide" evidence="1">
    <location>
        <begin position="1"/>
        <end position="21"/>
    </location>
</feature>
<dbReference type="EMBL" id="HBUF01340580">
    <property type="protein sequence ID" value="CAG6702675.1"/>
    <property type="molecule type" value="Transcribed_RNA"/>
</dbReference>
<dbReference type="EMBL" id="HBUF01340585">
    <property type="protein sequence ID" value="CAG6702685.1"/>
    <property type="molecule type" value="Transcribed_RNA"/>
</dbReference>
<accession>A0A8D8QJH2</accession>
<dbReference type="EMBL" id="HBUF01340582">
    <property type="protein sequence ID" value="CAG6702679.1"/>
    <property type="molecule type" value="Transcribed_RNA"/>
</dbReference>
<reference evidence="2" key="1">
    <citation type="submission" date="2021-05" db="EMBL/GenBank/DDBJ databases">
        <authorList>
            <person name="Alioto T."/>
            <person name="Alioto T."/>
            <person name="Gomez Garrido J."/>
        </authorList>
    </citation>
    <scope>NUCLEOTIDE SEQUENCE</scope>
</reference>
<name>A0A8D8QJH2_9HEMI</name>